<reference evidence="4" key="1">
    <citation type="submission" date="2021-01" db="EMBL/GenBank/DDBJ databases">
        <authorList>
            <person name="Corre E."/>
            <person name="Pelletier E."/>
            <person name="Niang G."/>
            <person name="Scheremetjew M."/>
            <person name="Finn R."/>
            <person name="Kale V."/>
            <person name="Holt S."/>
            <person name="Cochrane G."/>
            <person name="Meng A."/>
            <person name="Brown T."/>
            <person name="Cohen L."/>
        </authorList>
    </citation>
    <scope>NUCLEOTIDE SEQUENCE</scope>
    <source>
        <strain evidence="4">CCMP 2712</strain>
    </source>
</reference>
<feature type="transmembrane region" description="Helical" evidence="2">
    <location>
        <begin position="12"/>
        <end position="32"/>
    </location>
</feature>
<dbReference type="EMBL" id="HBKN01045977">
    <property type="protein sequence ID" value="CAE2335650.1"/>
    <property type="molecule type" value="Transcribed_RNA"/>
</dbReference>
<dbReference type="EMBL" id="HBKN01045978">
    <property type="protein sequence ID" value="CAE2335653.1"/>
    <property type="molecule type" value="Transcribed_RNA"/>
</dbReference>
<keyword evidence="2" id="KW-0472">Membrane</keyword>
<feature type="compositionally biased region" description="Basic and acidic residues" evidence="1">
    <location>
        <begin position="353"/>
        <end position="394"/>
    </location>
</feature>
<evidence type="ECO:0000256" key="1">
    <source>
        <dbReference type="SAM" id="MobiDB-lite"/>
    </source>
</evidence>
<feature type="region of interest" description="Disordered" evidence="1">
    <location>
        <begin position="190"/>
        <end position="251"/>
    </location>
</feature>
<feature type="compositionally biased region" description="Basic and acidic residues" evidence="1">
    <location>
        <begin position="321"/>
        <end position="346"/>
    </location>
</feature>
<dbReference type="AlphaFoldDB" id="A0A6U6D3X8"/>
<gene>
    <name evidence="3" type="ORF">GTHE00462_LOCUS35979</name>
    <name evidence="4" type="ORF">GTHE00462_LOCUS35980</name>
</gene>
<feature type="region of interest" description="Disordered" evidence="1">
    <location>
        <begin position="140"/>
        <end position="176"/>
    </location>
</feature>
<evidence type="ECO:0000313" key="3">
    <source>
        <dbReference type="EMBL" id="CAE2335650.1"/>
    </source>
</evidence>
<proteinExistence type="predicted"/>
<evidence type="ECO:0000313" key="4">
    <source>
        <dbReference type="EMBL" id="CAE2335653.1"/>
    </source>
</evidence>
<feature type="region of interest" description="Disordered" evidence="1">
    <location>
        <begin position="321"/>
        <end position="394"/>
    </location>
</feature>
<keyword evidence="2" id="KW-1133">Transmembrane helix</keyword>
<name>A0A6U6D3X8_GUITH</name>
<keyword evidence="2" id="KW-0812">Transmembrane</keyword>
<sequence>MSWSGTKNGGRLRAVVSLSVLLMVAIIAVASMRRDGSIMEVELVSLDPQCRAALQEAANALGWSSLEDYEQNLISQGKPVKCGDRVVKLKDTTQPKKSEDVIQWLFGNLFDDHHRAVKKGEKVERTAVKNAEVHATVAQTRPHAGAIAGGEKQVHSDKSSLKEATGQGQDKAASAVEEHVQKVRIASAPQTTQKVAARPVAEQPASTQVAKQLKPLSWPAVGSTLPERSAKVSGQGQESLASNAEGKSASQKLSVMTLNKLEKKAKKLGYLLVPKSLEREAKNLGYDLVPEAPAAKQEEEKYVLESSVDKTSQLAQIPMKRSELVKEKKEGAEKKSEEEENGKGDELLGGSKVRLEEEAKLESELKEHFKEKEERKKKMLKEEAQQKKRREEEAAMRAVRRYGSMLTFPDETRAKFLKLVERPAEQVKDEETSMIRKKAFKTAVKQLNDYNILEFKEDELHHSAGSKASDKTIAETNEGKTKVVNKQTSLKQRVMVQTENKSKVGEKDKVFTAVKATDVKPTPQSAKTVIAPRTAKLQWDGKGIPHF</sequence>
<evidence type="ECO:0000256" key="2">
    <source>
        <dbReference type="SAM" id="Phobius"/>
    </source>
</evidence>
<organism evidence="4">
    <name type="scientific">Guillardia theta</name>
    <name type="common">Cryptophyte</name>
    <name type="synonym">Cryptomonas phi</name>
    <dbReference type="NCBI Taxonomy" id="55529"/>
    <lineage>
        <taxon>Eukaryota</taxon>
        <taxon>Cryptophyceae</taxon>
        <taxon>Pyrenomonadales</taxon>
        <taxon>Geminigeraceae</taxon>
        <taxon>Guillardia</taxon>
    </lineage>
</organism>
<feature type="compositionally biased region" description="Polar residues" evidence="1">
    <location>
        <begin position="232"/>
        <end position="242"/>
    </location>
</feature>
<feature type="compositionally biased region" description="Basic and acidic residues" evidence="1">
    <location>
        <begin position="152"/>
        <end position="161"/>
    </location>
</feature>
<protein>
    <submittedName>
        <fullName evidence="4">Uncharacterized protein</fullName>
    </submittedName>
</protein>
<accession>A0A6U6D3X8</accession>